<evidence type="ECO:0000256" key="1">
    <source>
        <dbReference type="SAM" id="MobiDB-lite"/>
    </source>
</evidence>
<protein>
    <submittedName>
        <fullName evidence="3">DUF4157 domain-containing protein</fullName>
    </submittedName>
</protein>
<name>A0A915YLL7_9BACT</name>
<dbReference type="RefSeq" id="WP_264790630.1">
    <property type="nucleotide sequence ID" value="NZ_AP026867.1"/>
</dbReference>
<proteinExistence type="predicted"/>
<organism evidence="3 4">
    <name type="scientific">Aureispira anguillae</name>
    <dbReference type="NCBI Taxonomy" id="2864201"/>
    <lineage>
        <taxon>Bacteria</taxon>
        <taxon>Pseudomonadati</taxon>
        <taxon>Bacteroidota</taxon>
        <taxon>Saprospiria</taxon>
        <taxon>Saprospirales</taxon>
        <taxon>Saprospiraceae</taxon>
        <taxon>Aureispira</taxon>
    </lineage>
</organism>
<feature type="compositionally biased region" description="Polar residues" evidence="1">
    <location>
        <begin position="10"/>
        <end position="21"/>
    </location>
</feature>
<keyword evidence="4" id="KW-1185">Reference proteome</keyword>
<reference evidence="3" key="1">
    <citation type="submission" date="2022-09" db="EMBL/GenBank/DDBJ databases">
        <title>Aureispira anguillicida sp. nov., isolated from Leptocephalus of Japanese eel Anguilla japonica.</title>
        <authorList>
            <person name="Yuasa K."/>
            <person name="Mekata T."/>
            <person name="Ikunari K."/>
        </authorList>
    </citation>
    <scope>NUCLEOTIDE SEQUENCE</scope>
    <source>
        <strain evidence="3">EL160426</strain>
    </source>
</reference>
<feature type="region of interest" description="Disordered" evidence="1">
    <location>
        <begin position="1"/>
        <end position="48"/>
    </location>
</feature>
<dbReference type="InterPro" id="IPR025295">
    <property type="entry name" value="eCIS_core_dom"/>
</dbReference>
<dbReference type="AlphaFoldDB" id="A0A915YLL7"/>
<evidence type="ECO:0000313" key="3">
    <source>
        <dbReference type="EMBL" id="BDS15479.1"/>
    </source>
</evidence>
<sequence>MAFEDEEVQEQQFSQNINDTENTAVDPVDDNNNTVDTNSPIPPDVNDKGEVVRIQTKTIEVGNSECYAPTSHEELDELISKEVIKEKHKDLFVFKYETWHGELPKTATGSEEDEKQKEKVGNGLIDINSLLPELNNSVSPDQDTSPKIDLNSLLEEDRTKTTKGTTLENGGSLAPKTLKEEVVFKDTPETQTNSTIPKALKEKVEQLSGVLLDDVVVHYNSLEPFKFNANAITRGNEIFLAPGQEACLEEELWHVVQQKQGLVKPTGTENGEPVSESPSMERTAKAGQPQQGQTKQNDQEQELVQKNDDKLTFLVKVKGKLTGRELIILIENQIYGETIGSSWSINAVDVDPTATFGKEGQTITYHVSIPAAKYQYYRSKSATAKGVELDENEKVKGAEKRSAELESLPKATQDALIEEINRRFQEASGKTKKEKGDEALWNVYRDEVLAQREKVMNLSDKAKQLVKTGEEGGLVIAPKDYPRMIQMLEKIEQMDSSLVAEYASRISGKATSIEQMEQSVDDFVKKQATRVDNKKERTAIENELFATEGLFDDLQTYRSLAIGGGISMGSGLASLEYYNDLSKEVKKYGFKDLDDYSNKIDDYLASFQQESVATGIGLLQKYEHFLYEEEQRYLSTADAKQLGDAVAQSGAKENYEKSQQNASNAAMASMAMGTTTRTSDAVEKNIQGYRDKSKEQKEAADKAMKGFGKDHPLLKDPAFNLEKLSQQSPEDTKAFLLAYIQKQRENIAQTKAKMEGDKEFVFTLDNLMQHMYQQEGITKGSIQDKALQDHIGGIKLKDTLISVGIALLAIGLGLVSGGGGTVGVMAAVGGAALSVYDVTREFGKYADEKAAHDVGLLSKDPSFAWVILAMVGAGLDFAAVAKLLTPLKVPVEGFNELVKTDPVKALSELDKKLNDIAEIDAKLKANILKRAENKAAYKKAKAELKGITRVELIPYSTELFTWAVYAVKDGITRVDDFFRWLKKEEIIKSISKEGLSTDELKALQISLKQAQDNIAFVDNVLTPNLAKRLSAEPQRFVSLGEKFNEEEVLKLVNAGKGANLTDLEIEDIILNACRKNKDFDVNEVIQQMSTWAKVQKQGFPTIFENLEDFQKFSATVKSLAKKWDLPADSIIIQGSSLRVEDVSKIGDLDVSIIVDQKTFDELVERFKNNVKSGKVEKRIGNNGKIGGNDMFNGGPSLVRDFYDSFKTVFGVEFPVKLGVPKIQISVIEKGSKLGVSPFLELK</sequence>
<dbReference type="Pfam" id="PF13699">
    <property type="entry name" value="eCIS_core"/>
    <property type="match status" value="1"/>
</dbReference>
<feature type="compositionally biased region" description="Low complexity" evidence="1">
    <location>
        <begin position="22"/>
        <end position="38"/>
    </location>
</feature>
<dbReference type="Proteomes" id="UP001060919">
    <property type="component" value="Chromosome"/>
</dbReference>
<gene>
    <name evidence="3" type="ORF">AsAng_0062630</name>
</gene>
<accession>A0A915YLL7</accession>
<evidence type="ECO:0000313" key="4">
    <source>
        <dbReference type="Proteomes" id="UP001060919"/>
    </source>
</evidence>
<dbReference type="EMBL" id="AP026867">
    <property type="protein sequence ID" value="BDS15479.1"/>
    <property type="molecule type" value="Genomic_DNA"/>
</dbReference>
<evidence type="ECO:0000259" key="2">
    <source>
        <dbReference type="Pfam" id="PF13699"/>
    </source>
</evidence>
<feature type="domain" description="eCIS core" evidence="2">
    <location>
        <begin position="196"/>
        <end position="261"/>
    </location>
</feature>
<feature type="region of interest" description="Disordered" evidence="1">
    <location>
        <begin position="262"/>
        <end position="303"/>
    </location>
</feature>
<dbReference type="KEGG" id="aup:AsAng_0062630"/>